<feature type="transmembrane region" description="Helical" evidence="11">
    <location>
        <begin position="279"/>
        <end position="300"/>
    </location>
</feature>
<dbReference type="Pfam" id="PF00664">
    <property type="entry name" value="ABC_membrane"/>
    <property type="match status" value="1"/>
</dbReference>
<dbReference type="GO" id="GO:0034040">
    <property type="term" value="F:ATPase-coupled lipid transmembrane transporter activity"/>
    <property type="evidence" value="ECO:0007669"/>
    <property type="project" value="TreeGrafter"/>
</dbReference>
<dbReference type="STRING" id="587909.SAMN05421810_107113"/>
<evidence type="ECO:0000313" key="14">
    <source>
        <dbReference type="EMBL" id="SFQ42811.1"/>
    </source>
</evidence>
<feature type="domain" description="ABC transporter" evidence="12">
    <location>
        <begin position="337"/>
        <end position="570"/>
    </location>
</feature>
<dbReference type="PROSITE" id="PS50893">
    <property type="entry name" value="ABC_TRANSPORTER_2"/>
    <property type="match status" value="1"/>
</dbReference>
<evidence type="ECO:0000256" key="4">
    <source>
        <dbReference type="ARBA" id="ARBA00022692"/>
    </source>
</evidence>
<dbReference type="InterPro" id="IPR036640">
    <property type="entry name" value="ABC1_TM_sf"/>
</dbReference>
<evidence type="ECO:0000256" key="1">
    <source>
        <dbReference type="ARBA" id="ARBA00004651"/>
    </source>
</evidence>
<dbReference type="Gene3D" id="3.40.50.300">
    <property type="entry name" value="P-loop containing nucleotide triphosphate hydrolases"/>
    <property type="match status" value="1"/>
</dbReference>
<keyword evidence="8 11" id="KW-0472">Membrane</keyword>
<evidence type="ECO:0000256" key="9">
    <source>
        <dbReference type="ARBA" id="ARBA00061644"/>
    </source>
</evidence>
<comment type="subcellular location">
    <subcellularLocation>
        <location evidence="1">Cell membrane</location>
        <topology evidence="1">Multi-pass membrane protein</topology>
    </subcellularLocation>
</comment>
<dbReference type="CDD" id="cd18551">
    <property type="entry name" value="ABC_6TM_LmrA_like"/>
    <property type="match status" value="1"/>
</dbReference>
<dbReference type="InterPro" id="IPR003439">
    <property type="entry name" value="ABC_transporter-like_ATP-bd"/>
</dbReference>
<keyword evidence="15" id="KW-1185">Reference proteome</keyword>
<evidence type="ECO:0000259" key="13">
    <source>
        <dbReference type="PROSITE" id="PS50929"/>
    </source>
</evidence>
<dbReference type="Pfam" id="PF00005">
    <property type="entry name" value="ABC_tran"/>
    <property type="match status" value="1"/>
</dbReference>
<dbReference type="SUPFAM" id="SSF90123">
    <property type="entry name" value="ABC transporter transmembrane region"/>
    <property type="match status" value="1"/>
</dbReference>
<dbReference type="InterPro" id="IPR017871">
    <property type="entry name" value="ABC_transporter-like_CS"/>
</dbReference>
<dbReference type="SUPFAM" id="SSF52540">
    <property type="entry name" value="P-loop containing nucleoside triphosphate hydrolases"/>
    <property type="match status" value="1"/>
</dbReference>
<dbReference type="InterPro" id="IPR011527">
    <property type="entry name" value="ABC1_TM_dom"/>
</dbReference>
<feature type="transmembrane region" description="Helical" evidence="11">
    <location>
        <begin position="236"/>
        <end position="259"/>
    </location>
</feature>
<sequence>MRTVPVDPRSTWRIARRHRNPLLVGVVLGMLGAAAALGQPLAIGELIRAAAGNTSLAWPVLLMVGLFCADAGLSAAQAYLIGRAGEGIVFDVRRSLVGRLLRADLGEFGRHQQGDVFTRAVTDTSMVKVALSHSLAQLVINGFMVAGGVVLMFLIDAWLMVLTLACLGVASGVSLWLARRLRKVAVQNRDDTGEFGADLQRALSALPTVKAARAEGREQRRIVELAERARRSGVRVGALSAMLTPTMNVGLQVSLAAVVGVGMTRAATGAMPIADLTAFVMYLFYLVSPLVLVFLSIGQFQQGRAAVQRVDELAEIPVEEPERPVPVSNVDSSAPAVEFRDVHFGYGAEEVLSGVSFDVPARGLTAVVGPSGAGKTTLFQLVERFYRPVSGQVLVGGDDVAELPLDVLRGRVGYVQQDSVALRGTLRENLVYANPSAGEADIRQALELAGLADLVAELPRGLETPLGEQGSGLSGGQRQRLCIARALLQRPAVLLLDEATSNLDSDAEAAFRQTLRRVSAHCAVVAIAHRMSTVVDAERIVVLSDGRVRHVGTHEDLLERDELYRRWAGSTRDRGVGTDGSERAAREPALVMSRPG</sequence>
<feature type="transmembrane region" description="Helical" evidence="11">
    <location>
        <begin position="135"/>
        <end position="155"/>
    </location>
</feature>
<proteinExistence type="inferred from homology"/>
<evidence type="ECO:0000259" key="12">
    <source>
        <dbReference type="PROSITE" id="PS50893"/>
    </source>
</evidence>
<evidence type="ECO:0000256" key="10">
    <source>
        <dbReference type="SAM" id="MobiDB-lite"/>
    </source>
</evidence>
<dbReference type="EMBL" id="FOWW01000007">
    <property type="protein sequence ID" value="SFQ42811.1"/>
    <property type="molecule type" value="Genomic_DNA"/>
</dbReference>
<name>A0A1I5YF15_9PSEU</name>
<protein>
    <submittedName>
        <fullName evidence="14">ABC-type multidrug transport system, ATPase and permease component</fullName>
    </submittedName>
</protein>
<feature type="transmembrane region" description="Helical" evidence="11">
    <location>
        <begin position="21"/>
        <end position="43"/>
    </location>
</feature>
<keyword evidence="5" id="KW-0547">Nucleotide-binding</keyword>
<evidence type="ECO:0000256" key="8">
    <source>
        <dbReference type="ARBA" id="ARBA00023136"/>
    </source>
</evidence>
<evidence type="ECO:0000256" key="5">
    <source>
        <dbReference type="ARBA" id="ARBA00022741"/>
    </source>
</evidence>
<reference evidence="15" key="1">
    <citation type="submission" date="2016-10" db="EMBL/GenBank/DDBJ databases">
        <authorList>
            <person name="Varghese N."/>
            <person name="Submissions S."/>
        </authorList>
    </citation>
    <scope>NUCLEOTIDE SEQUENCE [LARGE SCALE GENOMIC DNA]</scope>
    <source>
        <strain evidence="15">CGMCC 4.5579</strain>
    </source>
</reference>
<feature type="transmembrane region" description="Helical" evidence="11">
    <location>
        <begin position="161"/>
        <end position="178"/>
    </location>
</feature>
<dbReference type="FunFam" id="3.40.50.300:FF:000299">
    <property type="entry name" value="ABC transporter ATP-binding protein/permease"/>
    <property type="match status" value="1"/>
</dbReference>
<dbReference type="PROSITE" id="PS00211">
    <property type="entry name" value="ABC_TRANSPORTER_1"/>
    <property type="match status" value="1"/>
</dbReference>
<evidence type="ECO:0000256" key="3">
    <source>
        <dbReference type="ARBA" id="ARBA00022475"/>
    </source>
</evidence>
<dbReference type="InterPro" id="IPR003593">
    <property type="entry name" value="AAA+_ATPase"/>
</dbReference>
<evidence type="ECO:0000256" key="2">
    <source>
        <dbReference type="ARBA" id="ARBA00022448"/>
    </source>
</evidence>
<dbReference type="RefSeq" id="WP_092532493.1">
    <property type="nucleotide sequence ID" value="NZ_FOWW01000007.1"/>
</dbReference>
<feature type="compositionally biased region" description="Basic and acidic residues" evidence="10">
    <location>
        <begin position="571"/>
        <end position="586"/>
    </location>
</feature>
<dbReference type="AlphaFoldDB" id="A0A1I5YF15"/>
<comment type="similarity">
    <text evidence="9">Belongs to the ABC transporter superfamily. Lipid exporter (TC 3.A.1.106) family.</text>
</comment>
<keyword evidence="3" id="KW-1003">Cell membrane</keyword>
<keyword evidence="2" id="KW-0813">Transport</keyword>
<keyword evidence="7 11" id="KW-1133">Transmembrane helix</keyword>
<dbReference type="PANTHER" id="PTHR24221">
    <property type="entry name" value="ATP-BINDING CASSETTE SUB-FAMILY B"/>
    <property type="match status" value="1"/>
</dbReference>
<gene>
    <name evidence="14" type="ORF">SAMN05421810_107113</name>
</gene>
<dbReference type="Proteomes" id="UP000198727">
    <property type="component" value="Unassembled WGS sequence"/>
</dbReference>
<accession>A0A1I5YF15</accession>
<dbReference type="PANTHER" id="PTHR24221:SF654">
    <property type="entry name" value="ATP-BINDING CASSETTE SUB-FAMILY B MEMBER 6"/>
    <property type="match status" value="1"/>
</dbReference>
<dbReference type="GO" id="GO:0005886">
    <property type="term" value="C:plasma membrane"/>
    <property type="evidence" value="ECO:0007669"/>
    <property type="project" value="UniProtKB-SubCell"/>
</dbReference>
<dbReference type="SMART" id="SM00382">
    <property type="entry name" value="AAA"/>
    <property type="match status" value="1"/>
</dbReference>
<keyword evidence="6" id="KW-0067">ATP-binding</keyword>
<evidence type="ECO:0000256" key="6">
    <source>
        <dbReference type="ARBA" id="ARBA00022840"/>
    </source>
</evidence>
<dbReference type="OrthoDB" id="9806127at2"/>
<dbReference type="PROSITE" id="PS50929">
    <property type="entry name" value="ABC_TM1F"/>
    <property type="match status" value="1"/>
</dbReference>
<dbReference type="InterPro" id="IPR027417">
    <property type="entry name" value="P-loop_NTPase"/>
</dbReference>
<keyword evidence="4 11" id="KW-0812">Transmembrane</keyword>
<evidence type="ECO:0000313" key="15">
    <source>
        <dbReference type="Proteomes" id="UP000198727"/>
    </source>
</evidence>
<dbReference type="GO" id="GO:0140359">
    <property type="term" value="F:ABC-type transporter activity"/>
    <property type="evidence" value="ECO:0007669"/>
    <property type="project" value="InterPro"/>
</dbReference>
<organism evidence="14 15">
    <name type="scientific">Amycolatopsis arida</name>
    <dbReference type="NCBI Taxonomy" id="587909"/>
    <lineage>
        <taxon>Bacteria</taxon>
        <taxon>Bacillati</taxon>
        <taxon>Actinomycetota</taxon>
        <taxon>Actinomycetes</taxon>
        <taxon>Pseudonocardiales</taxon>
        <taxon>Pseudonocardiaceae</taxon>
        <taxon>Amycolatopsis</taxon>
    </lineage>
</organism>
<dbReference type="GO" id="GO:0016887">
    <property type="term" value="F:ATP hydrolysis activity"/>
    <property type="evidence" value="ECO:0007669"/>
    <property type="project" value="InterPro"/>
</dbReference>
<dbReference type="Gene3D" id="1.20.1560.10">
    <property type="entry name" value="ABC transporter type 1, transmembrane domain"/>
    <property type="match status" value="1"/>
</dbReference>
<feature type="domain" description="ABC transmembrane type-1" evidence="13">
    <location>
        <begin position="23"/>
        <end position="302"/>
    </location>
</feature>
<dbReference type="GO" id="GO:0005524">
    <property type="term" value="F:ATP binding"/>
    <property type="evidence" value="ECO:0007669"/>
    <property type="project" value="UniProtKB-KW"/>
</dbReference>
<evidence type="ECO:0000256" key="7">
    <source>
        <dbReference type="ARBA" id="ARBA00022989"/>
    </source>
</evidence>
<evidence type="ECO:0000256" key="11">
    <source>
        <dbReference type="SAM" id="Phobius"/>
    </source>
</evidence>
<feature type="transmembrane region" description="Helical" evidence="11">
    <location>
        <begin position="55"/>
        <end position="73"/>
    </location>
</feature>
<feature type="region of interest" description="Disordered" evidence="10">
    <location>
        <begin position="571"/>
        <end position="596"/>
    </location>
</feature>
<dbReference type="InterPro" id="IPR039421">
    <property type="entry name" value="Type_1_exporter"/>
</dbReference>